<protein>
    <submittedName>
        <fullName evidence="1">Uncharacterized protein</fullName>
    </submittedName>
</protein>
<sequence length="133" mass="14551">MPGLPWVPLLSGWSHHSHFDESIFHLMSASVRFGVFWIATGTPIAPGGLVVHRGQDGRLTAQTLNEWGEATLEWKTRAVTGAIEDLAPFVVAENPMRIEHLSARMARATQAAFHRGADPARRCIGDGRSCAPR</sequence>
<gene>
    <name evidence="1" type="ORF">ACFFJ2_06740</name>
</gene>
<accession>A0ABV6D635</accession>
<dbReference type="Proteomes" id="UP001589755">
    <property type="component" value="Unassembled WGS sequence"/>
</dbReference>
<comment type="caution">
    <text evidence="1">The sequence shown here is derived from an EMBL/GenBank/DDBJ whole genome shotgun (WGS) entry which is preliminary data.</text>
</comment>
<reference evidence="1 2" key="1">
    <citation type="submission" date="2024-09" db="EMBL/GenBank/DDBJ databases">
        <authorList>
            <person name="Sun Q."/>
            <person name="Mori K."/>
        </authorList>
    </citation>
    <scope>NUCLEOTIDE SEQUENCE [LARGE SCALE GENOMIC DNA]</scope>
    <source>
        <strain evidence="1 2">CCM 8543</strain>
    </source>
</reference>
<dbReference type="InterPro" id="IPR029017">
    <property type="entry name" value="Enolase-like_N"/>
</dbReference>
<evidence type="ECO:0000313" key="2">
    <source>
        <dbReference type="Proteomes" id="UP001589755"/>
    </source>
</evidence>
<dbReference type="Gene3D" id="3.30.390.10">
    <property type="entry name" value="Enolase-like, N-terminal domain"/>
    <property type="match status" value="1"/>
</dbReference>
<dbReference type="RefSeq" id="WP_261519068.1">
    <property type="nucleotide sequence ID" value="NZ_JAODNW010000002.1"/>
</dbReference>
<proteinExistence type="predicted"/>
<keyword evidence="2" id="KW-1185">Reference proteome</keyword>
<dbReference type="EMBL" id="JBHLXD010000008">
    <property type="protein sequence ID" value="MFC0208097.1"/>
    <property type="molecule type" value="Genomic_DNA"/>
</dbReference>
<evidence type="ECO:0000313" key="1">
    <source>
        <dbReference type="EMBL" id="MFC0208097.1"/>
    </source>
</evidence>
<organism evidence="1 2">
    <name type="scientific">Chelativorans intermedius</name>
    <dbReference type="NCBI Taxonomy" id="515947"/>
    <lineage>
        <taxon>Bacteria</taxon>
        <taxon>Pseudomonadati</taxon>
        <taxon>Pseudomonadota</taxon>
        <taxon>Alphaproteobacteria</taxon>
        <taxon>Hyphomicrobiales</taxon>
        <taxon>Phyllobacteriaceae</taxon>
        <taxon>Chelativorans</taxon>
    </lineage>
</organism>
<name>A0ABV6D635_9HYPH</name>